<feature type="region of interest" description="Disordered" evidence="3">
    <location>
        <begin position="31"/>
        <end position="60"/>
    </location>
</feature>
<feature type="region of interest" description="Disordered" evidence="3">
    <location>
        <begin position="317"/>
        <end position="336"/>
    </location>
</feature>
<evidence type="ECO:0000256" key="2">
    <source>
        <dbReference type="ARBA" id="ARBA00023136"/>
    </source>
</evidence>
<dbReference type="GO" id="GO:0000287">
    <property type="term" value="F:magnesium ion binding"/>
    <property type="evidence" value="ECO:0007669"/>
    <property type="project" value="InterPro"/>
</dbReference>
<accession>A0A103XH31</accession>
<evidence type="ECO:0000313" key="6">
    <source>
        <dbReference type="Proteomes" id="UP000243975"/>
    </source>
</evidence>
<dbReference type="GO" id="GO:0098542">
    <property type="term" value="P:defense response to other organism"/>
    <property type="evidence" value="ECO:0007669"/>
    <property type="project" value="InterPro"/>
</dbReference>
<feature type="compositionally biased region" description="Basic and acidic residues" evidence="3">
    <location>
        <begin position="324"/>
        <end position="336"/>
    </location>
</feature>
<evidence type="ECO:0000313" key="5">
    <source>
        <dbReference type="EMBL" id="KVH90633.1"/>
    </source>
</evidence>
<feature type="transmembrane region" description="Helical" evidence="4">
    <location>
        <begin position="86"/>
        <end position="108"/>
    </location>
</feature>
<dbReference type="STRING" id="59895.A0A103XH31"/>
<dbReference type="EMBL" id="LEKV01005098">
    <property type="protein sequence ID" value="KVH90633.1"/>
    <property type="molecule type" value="Genomic_DNA"/>
</dbReference>
<comment type="subcellular location">
    <subcellularLocation>
        <location evidence="1">Membrane</location>
    </subcellularLocation>
</comment>
<gene>
    <name evidence="5" type="ORF">Ccrd_007395</name>
</gene>
<dbReference type="Gramene" id="KVH90633">
    <property type="protein sequence ID" value="KVH90633"/>
    <property type="gene ID" value="Ccrd_007395"/>
</dbReference>
<keyword evidence="4" id="KW-1133">Transmembrane helix</keyword>
<keyword evidence="4" id="KW-0812">Transmembrane</keyword>
<protein>
    <submittedName>
        <fullName evidence="5">Ribulose bisphosphate carboxylase, large subunit, C-terminal</fullName>
    </submittedName>
</protein>
<evidence type="ECO:0000256" key="1">
    <source>
        <dbReference type="ARBA" id="ARBA00004370"/>
    </source>
</evidence>
<sequence>MSLIPSSLKGGETKGTIMFHPQVDKTQSVNRQYDHSHIHPPSQPPPPPPPPSPYLPRDHSNQYTATSLVQRPPNPTVTCNRTCGRLIFILAFTIIIALSVVFMIYFVLVDSHILVFHVRRLEMSGLKMDSSTDIQWNTYVSARNPNVHLNFLIENANINLLYKNKALANAYHDQFQLMSEESKDIQADFKVANLSSEDDLVHDMMYEIANNMVLQFDLAMSIQATFRYEIINKDVTRYEMEVVCKDLELQFPPNYTTMGGGGGVIRQRTLKHPWGNAPGAVVNRVALEACVQARNEGRDLATEGSIEMVIEESRSVGANGRECGSQRRGSDKEKGR</sequence>
<dbReference type="Proteomes" id="UP000243975">
    <property type="component" value="Unassembled WGS sequence"/>
</dbReference>
<reference evidence="5 6" key="1">
    <citation type="journal article" date="2016" name="Sci. Rep.">
        <title>The genome sequence of the outbreeding globe artichoke constructed de novo incorporating a phase-aware low-pass sequencing strategy of F1 progeny.</title>
        <authorList>
            <person name="Scaglione D."/>
            <person name="Reyes-Chin-Wo S."/>
            <person name="Acquadro A."/>
            <person name="Froenicke L."/>
            <person name="Portis E."/>
            <person name="Beitel C."/>
            <person name="Tirone M."/>
            <person name="Mauro R."/>
            <person name="Lo Monaco A."/>
            <person name="Mauromicale G."/>
            <person name="Faccioli P."/>
            <person name="Cattivelli L."/>
            <person name="Rieseberg L."/>
            <person name="Michelmore R."/>
            <person name="Lanteri S."/>
        </authorList>
    </citation>
    <scope>NUCLEOTIDE SEQUENCE [LARGE SCALE GENOMIC DNA]</scope>
    <source>
        <strain evidence="5">2C</strain>
    </source>
</reference>
<keyword evidence="2 4" id="KW-0472">Membrane</keyword>
<evidence type="ECO:0000256" key="3">
    <source>
        <dbReference type="SAM" id="MobiDB-lite"/>
    </source>
</evidence>
<dbReference type="PANTHER" id="PTHR31234:SF3">
    <property type="entry name" value="LATE EMBRYOGENESIS ABUNDANT (LEA) HYDROXYPROLINE-RICH GLYCOPROTEIN FAMILY"/>
    <property type="match status" value="1"/>
</dbReference>
<proteinExistence type="predicted"/>
<name>A0A103XH31_CYNCS</name>
<dbReference type="GO" id="GO:0005886">
    <property type="term" value="C:plasma membrane"/>
    <property type="evidence" value="ECO:0007669"/>
    <property type="project" value="TreeGrafter"/>
</dbReference>
<dbReference type="SUPFAM" id="SSF51649">
    <property type="entry name" value="RuBisCo, C-terminal domain"/>
    <property type="match status" value="1"/>
</dbReference>
<dbReference type="PANTHER" id="PTHR31234">
    <property type="entry name" value="LATE EMBRYOGENESIS ABUNDANT (LEA) HYDROXYPROLINE-RICH GLYCOPROTEIN FAMILY"/>
    <property type="match status" value="1"/>
</dbReference>
<dbReference type="InterPro" id="IPR036376">
    <property type="entry name" value="RuBisCO_lsu_C_sf"/>
</dbReference>
<dbReference type="Gene3D" id="3.20.20.110">
    <property type="entry name" value="Ribulose bisphosphate carboxylase, large subunit, C-terminal domain"/>
    <property type="match status" value="1"/>
</dbReference>
<evidence type="ECO:0000256" key="4">
    <source>
        <dbReference type="SAM" id="Phobius"/>
    </source>
</evidence>
<keyword evidence="6" id="KW-1185">Reference proteome</keyword>
<comment type="caution">
    <text evidence="5">The sequence shown here is derived from an EMBL/GenBank/DDBJ whole genome shotgun (WGS) entry which is preliminary data.</text>
</comment>
<dbReference type="InterPro" id="IPR044839">
    <property type="entry name" value="NDR1-like"/>
</dbReference>
<organism evidence="5 6">
    <name type="scientific">Cynara cardunculus var. scolymus</name>
    <name type="common">Globe artichoke</name>
    <name type="synonym">Cynara scolymus</name>
    <dbReference type="NCBI Taxonomy" id="59895"/>
    <lineage>
        <taxon>Eukaryota</taxon>
        <taxon>Viridiplantae</taxon>
        <taxon>Streptophyta</taxon>
        <taxon>Embryophyta</taxon>
        <taxon>Tracheophyta</taxon>
        <taxon>Spermatophyta</taxon>
        <taxon>Magnoliopsida</taxon>
        <taxon>eudicotyledons</taxon>
        <taxon>Gunneridae</taxon>
        <taxon>Pentapetalae</taxon>
        <taxon>asterids</taxon>
        <taxon>campanulids</taxon>
        <taxon>Asterales</taxon>
        <taxon>Asteraceae</taxon>
        <taxon>Carduoideae</taxon>
        <taxon>Cardueae</taxon>
        <taxon>Carduinae</taxon>
        <taxon>Cynara</taxon>
    </lineage>
</organism>
<feature type="compositionally biased region" description="Pro residues" evidence="3">
    <location>
        <begin position="41"/>
        <end position="54"/>
    </location>
</feature>
<dbReference type="AlphaFoldDB" id="A0A103XH31"/>